<sequence length="879" mass="99693">MATAVVIQGPPEPPMSVDMSSHSPSEQTDSGHDHLDLHLLDSPTETVERTTWEQLDEANKQLSPQDSENDFIAYVQRQNAVWNADPKCTTVAQTAPVLKEGDLWQGLIEDYATNALRYARLFTAELRLKGIPSRLRGALWQSMSRSSDNHLETMYDRLVQEDESPYGTAIDRDIKHFSSSPKNEALARLLKAYSVYDANVGYCQGLTYLATPLLATMPEKQAFCVFVRLMELYDMRMLFMLNMEGLHLRLHQFQTLLAQSCPELEAHLNRLSIHPAMYASQWYLTLFAQHFPESAVMRIYDLALAQGVPTTVTRIALALMQKNQDRLMAMDQFEPLLLMLRSPDLLYDIDALISDAMKMGGMTEKMARIAETRQKGLEQEKERAQQVLAVRFGQKSKRDSWFSFSSATNDKNAWLHQQIEELVASLTQLQQEHADLAKEMAAAKTHCVDEQVEREKLSQRNAKLEKRLKKYKQKLAISQAQQREAYRKQGGYEYDLFVQSLRTSGQFGALVAGALTSGPILDADDAITAGSESEEDSIPCNGQVNAGEEEEEEEEDEEVRRLTAEVASLQQANAEMNQKYDAMCHQYEVLSQQCESVQANQDALAKKNEQLLHEIQVHEADKEKLIQEVESLLKENEEVVEKNMACKKMAAELQMEKMELANDVERQDQRIRELEQEKKEYLMPRRTFSEEVFAAHQVLFGDKDSGVQLSAAGARVLGQPFQKKDLSRRHTLQLGGRATAGSFLADHLYNQHPTHDYQAKYVESELRCRELEKLLAEAKVKLAEHEAAAQQTSMQMKRSSTASYSTLAHHRHRSRDERRESTDSFASSITSATSLGSQTNVKRSSMYARLWNSFGASQVGPKPEIYEEPTDLNSRELAL</sequence>
<dbReference type="GO" id="GO:0031267">
    <property type="term" value="F:small GTPase binding"/>
    <property type="evidence" value="ECO:0007669"/>
    <property type="project" value="TreeGrafter"/>
</dbReference>
<name>A0A8H7BY51_9FUNG</name>
<dbReference type="InterPro" id="IPR000195">
    <property type="entry name" value="Rab-GAP-TBC_dom"/>
</dbReference>
<feature type="coiled-coil region" evidence="1">
    <location>
        <begin position="412"/>
        <end position="481"/>
    </location>
</feature>
<evidence type="ECO:0000313" key="5">
    <source>
        <dbReference type="Proteomes" id="UP000605846"/>
    </source>
</evidence>
<accession>A0A8H7BY51</accession>
<evidence type="ECO:0000256" key="2">
    <source>
        <dbReference type="SAM" id="MobiDB-lite"/>
    </source>
</evidence>
<dbReference type="EMBL" id="JABAYA010000014">
    <property type="protein sequence ID" value="KAF7730725.1"/>
    <property type="molecule type" value="Genomic_DNA"/>
</dbReference>
<protein>
    <recommendedName>
        <fullName evidence="3">Rab-GAP TBC domain-containing protein</fullName>
    </recommendedName>
</protein>
<organism evidence="4 5">
    <name type="scientific">Apophysomyces ossiformis</name>
    <dbReference type="NCBI Taxonomy" id="679940"/>
    <lineage>
        <taxon>Eukaryota</taxon>
        <taxon>Fungi</taxon>
        <taxon>Fungi incertae sedis</taxon>
        <taxon>Mucoromycota</taxon>
        <taxon>Mucoromycotina</taxon>
        <taxon>Mucoromycetes</taxon>
        <taxon>Mucorales</taxon>
        <taxon>Mucorineae</taxon>
        <taxon>Mucoraceae</taxon>
        <taxon>Apophysomyces</taxon>
    </lineage>
</organism>
<keyword evidence="1" id="KW-0175">Coiled coil</keyword>
<dbReference type="Gene3D" id="1.10.8.270">
    <property type="entry name" value="putative rabgap domain of human tbc1 domain family member 14 like domains"/>
    <property type="match status" value="1"/>
</dbReference>
<comment type="caution">
    <text evidence="4">The sequence shown here is derived from an EMBL/GenBank/DDBJ whole genome shotgun (WGS) entry which is preliminary data.</text>
</comment>
<evidence type="ECO:0000256" key="1">
    <source>
        <dbReference type="SAM" id="Coils"/>
    </source>
</evidence>
<feature type="compositionally biased region" description="Polar residues" evidence="2">
    <location>
        <begin position="790"/>
        <end position="806"/>
    </location>
</feature>
<evidence type="ECO:0000313" key="4">
    <source>
        <dbReference type="EMBL" id="KAF7730725.1"/>
    </source>
</evidence>
<dbReference type="Proteomes" id="UP000605846">
    <property type="component" value="Unassembled WGS sequence"/>
</dbReference>
<reference evidence="4" key="1">
    <citation type="submission" date="2020-01" db="EMBL/GenBank/DDBJ databases">
        <title>Genome Sequencing of Three Apophysomyces-Like Fungal Strains Confirms a Novel Fungal Genus in the Mucoromycota with divergent Burkholderia-like Endosymbiotic Bacteria.</title>
        <authorList>
            <person name="Stajich J.E."/>
            <person name="Macias A.M."/>
            <person name="Carter-House D."/>
            <person name="Lovett B."/>
            <person name="Kasson L.R."/>
            <person name="Berry K."/>
            <person name="Grigoriev I."/>
            <person name="Chang Y."/>
            <person name="Spatafora J."/>
            <person name="Kasson M.T."/>
        </authorList>
    </citation>
    <scope>NUCLEOTIDE SEQUENCE</scope>
    <source>
        <strain evidence="4">NRRL A-21654</strain>
    </source>
</reference>
<dbReference type="InterPro" id="IPR050302">
    <property type="entry name" value="Rab_GAP_TBC_domain"/>
</dbReference>
<dbReference type="PANTHER" id="PTHR47219">
    <property type="entry name" value="RAB GTPASE-ACTIVATING PROTEIN 1-LIKE"/>
    <property type="match status" value="1"/>
</dbReference>
<dbReference type="OrthoDB" id="295078at2759"/>
<dbReference type="Gene3D" id="1.10.472.80">
    <property type="entry name" value="Ypt/Rab-GAP domain of gyp1p, domain 3"/>
    <property type="match status" value="1"/>
</dbReference>
<gene>
    <name evidence="4" type="ORF">EC973_001674</name>
</gene>
<evidence type="ECO:0000259" key="3">
    <source>
        <dbReference type="PROSITE" id="PS50086"/>
    </source>
</evidence>
<feature type="compositionally biased region" description="Acidic residues" evidence="2">
    <location>
        <begin position="547"/>
        <end position="557"/>
    </location>
</feature>
<dbReference type="GO" id="GO:0005096">
    <property type="term" value="F:GTPase activator activity"/>
    <property type="evidence" value="ECO:0007669"/>
    <property type="project" value="TreeGrafter"/>
</dbReference>
<dbReference type="SMART" id="SM00164">
    <property type="entry name" value="TBC"/>
    <property type="match status" value="1"/>
</dbReference>
<dbReference type="InterPro" id="IPR035969">
    <property type="entry name" value="Rab-GAP_TBC_sf"/>
</dbReference>
<feature type="compositionally biased region" description="Polar residues" evidence="2">
    <location>
        <begin position="18"/>
        <end position="28"/>
    </location>
</feature>
<dbReference type="AlphaFoldDB" id="A0A8H7BY51"/>
<feature type="region of interest" description="Disordered" evidence="2">
    <location>
        <begin position="528"/>
        <end position="557"/>
    </location>
</feature>
<feature type="region of interest" description="Disordered" evidence="2">
    <location>
        <begin position="789"/>
        <end position="827"/>
    </location>
</feature>
<feature type="region of interest" description="Disordered" evidence="2">
    <location>
        <begin position="856"/>
        <end position="879"/>
    </location>
</feature>
<proteinExistence type="predicted"/>
<dbReference type="Pfam" id="PF23436">
    <property type="entry name" value="RabGap-TBC_2"/>
    <property type="match status" value="1"/>
</dbReference>
<dbReference type="SUPFAM" id="SSF47923">
    <property type="entry name" value="Ypt/Rab-GAP domain of gyp1p"/>
    <property type="match status" value="2"/>
</dbReference>
<dbReference type="PROSITE" id="PS50086">
    <property type="entry name" value="TBC_RABGAP"/>
    <property type="match status" value="1"/>
</dbReference>
<keyword evidence="5" id="KW-1185">Reference proteome</keyword>
<dbReference type="PANTHER" id="PTHR47219:SF9">
    <property type="entry name" value="GTPASE ACTIVATING PROTEIN AND CENTROSOME-ASSOCIATED, ISOFORM B"/>
    <property type="match status" value="1"/>
</dbReference>
<feature type="region of interest" description="Disordered" evidence="2">
    <location>
        <begin position="1"/>
        <end position="36"/>
    </location>
</feature>
<feature type="domain" description="Rab-GAP TBC" evidence="3">
    <location>
        <begin position="130"/>
        <end position="307"/>
    </location>
</feature>